<evidence type="ECO:0000256" key="1">
    <source>
        <dbReference type="ARBA" id="ARBA00004776"/>
    </source>
</evidence>
<evidence type="ECO:0000256" key="4">
    <source>
        <dbReference type="ARBA" id="ARBA00022679"/>
    </source>
</evidence>
<dbReference type="PANTHER" id="PTHR43179">
    <property type="entry name" value="RHAMNOSYLTRANSFERASE WBBL"/>
    <property type="match status" value="1"/>
</dbReference>
<dbReference type="GO" id="GO:0016757">
    <property type="term" value="F:glycosyltransferase activity"/>
    <property type="evidence" value="ECO:0007669"/>
    <property type="project" value="UniProtKB-KW"/>
</dbReference>
<reference evidence="6 7" key="1">
    <citation type="submission" date="2023-06" db="EMBL/GenBank/DDBJ databases">
        <title>Aquibacillus rhizosphaerae LR5S19.</title>
        <authorList>
            <person name="Sun J.-Q."/>
        </authorList>
    </citation>
    <scope>NUCLEOTIDE SEQUENCE [LARGE SCALE GENOMIC DNA]</scope>
    <source>
        <strain evidence="6 7">LR5S19</strain>
    </source>
</reference>
<evidence type="ECO:0000259" key="5">
    <source>
        <dbReference type="Pfam" id="PF00535"/>
    </source>
</evidence>
<comment type="caution">
    <text evidence="6">The sequence shown here is derived from an EMBL/GenBank/DDBJ whole genome shotgun (WGS) entry which is preliminary data.</text>
</comment>
<evidence type="ECO:0000313" key="7">
    <source>
        <dbReference type="Proteomes" id="UP001235343"/>
    </source>
</evidence>
<dbReference type="Pfam" id="PF00535">
    <property type="entry name" value="Glycos_transf_2"/>
    <property type="match status" value="1"/>
</dbReference>
<dbReference type="EC" id="2.4.-.-" evidence="6"/>
<comment type="similarity">
    <text evidence="2">Belongs to the glycosyltransferase 2 family.</text>
</comment>
<dbReference type="InterPro" id="IPR029044">
    <property type="entry name" value="Nucleotide-diphossugar_trans"/>
</dbReference>
<organism evidence="6 7">
    <name type="scientific">Aquibacillus rhizosphaerae</name>
    <dbReference type="NCBI Taxonomy" id="3051431"/>
    <lineage>
        <taxon>Bacteria</taxon>
        <taxon>Bacillati</taxon>
        <taxon>Bacillota</taxon>
        <taxon>Bacilli</taxon>
        <taxon>Bacillales</taxon>
        <taxon>Bacillaceae</taxon>
        <taxon>Aquibacillus</taxon>
    </lineage>
</organism>
<keyword evidence="4 6" id="KW-0808">Transferase</keyword>
<keyword evidence="7" id="KW-1185">Reference proteome</keyword>
<dbReference type="Gene3D" id="3.90.550.10">
    <property type="entry name" value="Spore Coat Polysaccharide Biosynthesis Protein SpsA, Chain A"/>
    <property type="match status" value="1"/>
</dbReference>
<dbReference type="RefSeq" id="WP_285929722.1">
    <property type="nucleotide sequence ID" value="NZ_JASTZU010000001.1"/>
</dbReference>
<feature type="domain" description="Glycosyltransferase 2-like" evidence="5">
    <location>
        <begin position="7"/>
        <end position="111"/>
    </location>
</feature>
<evidence type="ECO:0000256" key="3">
    <source>
        <dbReference type="ARBA" id="ARBA00022676"/>
    </source>
</evidence>
<dbReference type="EMBL" id="JASTZU010000001">
    <property type="protein sequence ID" value="MDL4838955.1"/>
    <property type="molecule type" value="Genomic_DNA"/>
</dbReference>
<protein>
    <submittedName>
        <fullName evidence="6">Glycosyltransferase</fullName>
        <ecNumber evidence="6">2.4.-.-</ecNumber>
    </submittedName>
</protein>
<proteinExistence type="inferred from homology"/>
<keyword evidence="3 6" id="KW-0328">Glycosyltransferase</keyword>
<dbReference type="PANTHER" id="PTHR43179:SF12">
    <property type="entry name" value="GALACTOFURANOSYLTRANSFERASE GLFT2"/>
    <property type="match status" value="1"/>
</dbReference>
<evidence type="ECO:0000313" key="6">
    <source>
        <dbReference type="EMBL" id="MDL4838955.1"/>
    </source>
</evidence>
<dbReference type="Proteomes" id="UP001235343">
    <property type="component" value="Unassembled WGS sequence"/>
</dbReference>
<comment type="pathway">
    <text evidence="1">Cell wall biogenesis; cell wall polysaccharide biosynthesis.</text>
</comment>
<dbReference type="SUPFAM" id="SSF53448">
    <property type="entry name" value="Nucleotide-diphospho-sugar transferases"/>
    <property type="match status" value="1"/>
</dbReference>
<dbReference type="InterPro" id="IPR001173">
    <property type="entry name" value="Glyco_trans_2-like"/>
</dbReference>
<accession>A0ABT7L1E6</accession>
<sequence>MHKGVIVVTVTYGQRWKILCEVLDNILDIEEIYKVIIVDNNSEDDIFEMSRQMSEKIDIIKMNKNEGSAKGFKEGIIKAIEYKECKYIWCLDDDNKPKSNALEVLLAEAENKAIELEEKPTALLSLRTDRKEYIMSSLNNDATKFFPVENSFLGIHFKTLVARLLRKFKNTISVNNQNSEFNQVNVPVAPYGGLFFHKQLIDKIWLPNEAFYLYSDDYEFTYRITKKGGKILLVPDSKIIDIDKTWFVKSNNGFLLSLFTSDSDLRIYYSIRNRVFFERKDLVNNIKIHNINKLIFLSITFVLSIYFKNKDRRSLIKHAIKDGLEGNLGQLQVRDNTITTLYLEKYVNEDESND</sequence>
<gene>
    <name evidence="6" type="ORF">QQS35_00505</name>
</gene>
<evidence type="ECO:0000256" key="2">
    <source>
        <dbReference type="ARBA" id="ARBA00006739"/>
    </source>
</evidence>
<name>A0ABT7L1E6_9BACI</name>